<comment type="caution">
    <text evidence="4">The sequence shown here is derived from an EMBL/GenBank/DDBJ whole genome shotgun (WGS) entry which is preliminary data.</text>
</comment>
<dbReference type="CDD" id="cd00060">
    <property type="entry name" value="FHA"/>
    <property type="match status" value="1"/>
</dbReference>
<dbReference type="Gene3D" id="2.60.200.20">
    <property type="match status" value="1"/>
</dbReference>
<evidence type="ECO:0000256" key="1">
    <source>
        <dbReference type="ARBA" id="ARBA00023125"/>
    </source>
</evidence>
<dbReference type="SMART" id="SM00862">
    <property type="entry name" value="Trans_reg_C"/>
    <property type="match status" value="1"/>
</dbReference>
<gene>
    <name evidence="4" type="ORF">SDC9_112278</name>
</gene>
<feature type="domain" description="OmpR/PhoB-type" evidence="3">
    <location>
        <begin position="126"/>
        <end position="229"/>
    </location>
</feature>
<name>A0A645BJF2_9ZZZZ</name>
<dbReference type="InterPro" id="IPR036388">
    <property type="entry name" value="WH-like_DNA-bd_sf"/>
</dbReference>
<dbReference type="InterPro" id="IPR001867">
    <property type="entry name" value="OmpR/PhoB-type_DNA-bd"/>
</dbReference>
<feature type="domain" description="FHA" evidence="2">
    <location>
        <begin position="38"/>
        <end position="89"/>
    </location>
</feature>
<evidence type="ECO:0000259" key="2">
    <source>
        <dbReference type="PROSITE" id="PS50006"/>
    </source>
</evidence>
<dbReference type="InterPro" id="IPR000253">
    <property type="entry name" value="FHA_dom"/>
</dbReference>
<proteinExistence type="predicted"/>
<evidence type="ECO:0000313" key="4">
    <source>
        <dbReference type="EMBL" id="MPM65382.1"/>
    </source>
</evidence>
<dbReference type="CDD" id="cd00383">
    <property type="entry name" value="trans_reg_C"/>
    <property type="match status" value="1"/>
</dbReference>
<dbReference type="InterPro" id="IPR008984">
    <property type="entry name" value="SMAD_FHA_dom_sf"/>
</dbReference>
<protein>
    <recommendedName>
        <fullName evidence="5">FHA domain-containing protein</fullName>
    </recommendedName>
</protein>
<dbReference type="GO" id="GO:0006355">
    <property type="term" value="P:regulation of DNA-templated transcription"/>
    <property type="evidence" value="ECO:0007669"/>
    <property type="project" value="InterPro"/>
</dbReference>
<sequence>MTNRSSVMDKQNGSNEYPILVAQQGPLEGQRWNIFKEVIIGRASECTIQIDDRQISRFHARVAQDGSNHTISLEDLGSKNGTFFAGNPITEPVLLQDGDVFQVSLLQKFVFYTTDATVPLEDMPLLDVKKTQGILLDRKSRRVWVGTRELLPPLSVPQFRLLEALFEQPGLVVSREKLVDMIWGREQSEGVSEQALDALIRRLRDRLSEADPHHEYIVTVRGHGLRLENR</sequence>
<dbReference type="InterPro" id="IPR016032">
    <property type="entry name" value="Sig_transdc_resp-reg_C-effctor"/>
</dbReference>
<dbReference type="EMBL" id="VSSQ01020485">
    <property type="protein sequence ID" value="MPM65382.1"/>
    <property type="molecule type" value="Genomic_DNA"/>
</dbReference>
<dbReference type="SUPFAM" id="SSF49879">
    <property type="entry name" value="SMAD/FHA domain"/>
    <property type="match status" value="1"/>
</dbReference>
<reference evidence="4" key="1">
    <citation type="submission" date="2019-08" db="EMBL/GenBank/DDBJ databases">
        <authorList>
            <person name="Kucharzyk K."/>
            <person name="Murdoch R.W."/>
            <person name="Higgins S."/>
            <person name="Loffler F."/>
        </authorList>
    </citation>
    <scope>NUCLEOTIDE SEQUENCE</scope>
</reference>
<dbReference type="AlphaFoldDB" id="A0A645BJF2"/>
<dbReference type="PROSITE" id="PS50006">
    <property type="entry name" value="FHA_DOMAIN"/>
    <property type="match status" value="1"/>
</dbReference>
<evidence type="ECO:0008006" key="5">
    <source>
        <dbReference type="Google" id="ProtNLM"/>
    </source>
</evidence>
<evidence type="ECO:0000259" key="3">
    <source>
        <dbReference type="PROSITE" id="PS51755"/>
    </source>
</evidence>
<accession>A0A645BJF2</accession>
<dbReference type="Gene3D" id="1.10.10.10">
    <property type="entry name" value="Winged helix-like DNA-binding domain superfamily/Winged helix DNA-binding domain"/>
    <property type="match status" value="1"/>
</dbReference>
<dbReference type="SMART" id="SM00240">
    <property type="entry name" value="FHA"/>
    <property type="match status" value="1"/>
</dbReference>
<dbReference type="Pfam" id="PF00498">
    <property type="entry name" value="FHA"/>
    <property type="match status" value="1"/>
</dbReference>
<dbReference type="InterPro" id="IPR050923">
    <property type="entry name" value="Cell_Proc_Reg/RNA_Proc"/>
</dbReference>
<organism evidence="4">
    <name type="scientific">bioreactor metagenome</name>
    <dbReference type="NCBI Taxonomy" id="1076179"/>
    <lineage>
        <taxon>unclassified sequences</taxon>
        <taxon>metagenomes</taxon>
        <taxon>ecological metagenomes</taxon>
    </lineage>
</organism>
<keyword evidence="1" id="KW-0238">DNA-binding</keyword>
<dbReference type="SUPFAM" id="SSF46894">
    <property type="entry name" value="C-terminal effector domain of the bipartite response regulators"/>
    <property type="match status" value="1"/>
</dbReference>
<dbReference type="Pfam" id="PF00486">
    <property type="entry name" value="Trans_reg_C"/>
    <property type="match status" value="1"/>
</dbReference>
<dbReference type="PROSITE" id="PS51755">
    <property type="entry name" value="OMPR_PHOB"/>
    <property type="match status" value="1"/>
</dbReference>
<dbReference type="PANTHER" id="PTHR23308">
    <property type="entry name" value="NUCLEAR INHIBITOR OF PROTEIN PHOSPHATASE-1"/>
    <property type="match status" value="1"/>
</dbReference>
<dbReference type="GO" id="GO:0000160">
    <property type="term" value="P:phosphorelay signal transduction system"/>
    <property type="evidence" value="ECO:0007669"/>
    <property type="project" value="InterPro"/>
</dbReference>
<dbReference type="GO" id="GO:0003677">
    <property type="term" value="F:DNA binding"/>
    <property type="evidence" value="ECO:0007669"/>
    <property type="project" value="UniProtKB-KW"/>
</dbReference>